<dbReference type="EMBL" id="AOIB01000038">
    <property type="protein sequence ID" value="ELY54148.1"/>
    <property type="molecule type" value="Genomic_DNA"/>
</dbReference>
<organism evidence="2 3">
    <name type="scientific">Natronococcus amylolyticus DSM 10524</name>
    <dbReference type="NCBI Taxonomy" id="1227497"/>
    <lineage>
        <taxon>Archaea</taxon>
        <taxon>Methanobacteriati</taxon>
        <taxon>Methanobacteriota</taxon>
        <taxon>Stenosarchaea group</taxon>
        <taxon>Halobacteria</taxon>
        <taxon>Halobacteriales</taxon>
        <taxon>Natrialbaceae</taxon>
        <taxon>Natronococcus</taxon>
    </lineage>
</organism>
<dbReference type="GO" id="GO:0009758">
    <property type="term" value="P:carbohydrate utilization"/>
    <property type="evidence" value="ECO:0007669"/>
    <property type="project" value="InterPro"/>
</dbReference>
<dbReference type="PATRIC" id="fig|1227497.3.peg.4138"/>
<evidence type="ECO:0000313" key="2">
    <source>
        <dbReference type="EMBL" id="ELY54148.1"/>
    </source>
</evidence>
<dbReference type="STRING" id="1227497.C491_20192"/>
<evidence type="ECO:0000313" key="3">
    <source>
        <dbReference type="Proteomes" id="UP000011688"/>
    </source>
</evidence>
<keyword evidence="3" id="KW-1185">Reference proteome</keyword>
<dbReference type="Pfam" id="PF02435">
    <property type="entry name" value="Glyco_hydro_68"/>
    <property type="match status" value="1"/>
</dbReference>
<dbReference type="Proteomes" id="UP000011688">
    <property type="component" value="Unassembled WGS sequence"/>
</dbReference>
<dbReference type="BRENDA" id="2.4.1.10">
    <property type="organism ID" value="17330"/>
</dbReference>
<dbReference type="InterPro" id="IPR023296">
    <property type="entry name" value="Glyco_hydro_beta-prop_sf"/>
</dbReference>
<comment type="caution">
    <text evidence="2">The sequence shown here is derived from an EMBL/GenBank/DDBJ whole genome shotgun (WGS) entry which is preliminary data.</text>
</comment>
<reference evidence="2 3" key="1">
    <citation type="journal article" date="2014" name="PLoS Genet.">
        <title>Phylogenetically driven sequencing of extremely halophilic archaea reveals strategies for static and dynamic osmo-response.</title>
        <authorList>
            <person name="Becker E.A."/>
            <person name="Seitzer P.M."/>
            <person name="Tritt A."/>
            <person name="Larsen D."/>
            <person name="Krusor M."/>
            <person name="Yao A.I."/>
            <person name="Wu D."/>
            <person name="Madern D."/>
            <person name="Eisen J.A."/>
            <person name="Darling A.E."/>
            <person name="Facciotti M.T."/>
        </authorList>
    </citation>
    <scope>NUCLEOTIDE SEQUENCE [LARGE SCALE GENOMIC DNA]</scope>
    <source>
        <strain evidence="2 3">DSM 10524</strain>
    </source>
</reference>
<dbReference type="InterPro" id="IPR003469">
    <property type="entry name" value="Glyco_hydro_68"/>
</dbReference>
<comment type="similarity">
    <text evidence="1">Belongs to the glycosyl hydrolase 68 family.</text>
</comment>
<dbReference type="SUPFAM" id="SSF75005">
    <property type="entry name" value="Arabinanase/levansucrase/invertase"/>
    <property type="match status" value="1"/>
</dbReference>
<protein>
    <submittedName>
        <fullName evidence="2">Levansucrase</fullName>
    </submittedName>
</protein>
<dbReference type="OrthoDB" id="336510at2157"/>
<gene>
    <name evidence="2" type="ORF">C491_20192</name>
</gene>
<dbReference type="AlphaFoldDB" id="L9X0M4"/>
<sequence>MHDDPQSAREERTISRWTRSQAAAIRRSEETLAPVVYPPAEDIDPDVHVWDTWLLRNRDGTIAEIDGYRVIFSLTAPADLLPGKRHDVATIRYFYSRDGREWTCGGPVFEESAEQRSAGSRTESGDSVPFGSRQWAGSALYDRRGGVADDDEDGQLYLYYTASGTRDETDLTYTQRLAVGSGGTIETDDDGLEISGPFDHEILLEPDGTEYEREEQSRGMIYTFRDPWFFEDPQTGETCLLFEANTPVPDPELESDRYDADPEHLDFNGSVGIAVSPSGDPTEWELESPILEGVGTNQELERPHLVVQNGRYYLFLSSHEHTFAEGLEGYDALYGFVADSLRGEYVPLNESGLVLTNPESAPFQTYSWLAYPHREEILVSSFFNYYDLRGLSLDDVAHLPDDEQQRRFGGTLAPTVRLGVDGTETRVLGVLDHGHLPLPRENLPTLFSSYRGGDGGGEY</sequence>
<proteinExistence type="inferred from homology"/>
<dbReference type="GO" id="GO:0050053">
    <property type="term" value="F:levansucrase activity"/>
    <property type="evidence" value="ECO:0007669"/>
    <property type="project" value="InterPro"/>
</dbReference>
<accession>L9X0M4</accession>
<dbReference type="eggNOG" id="arCOG08133">
    <property type="taxonomic scope" value="Archaea"/>
</dbReference>
<evidence type="ECO:0000256" key="1">
    <source>
        <dbReference type="RuleBase" id="RU361220"/>
    </source>
</evidence>
<dbReference type="Gene3D" id="2.115.10.20">
    <property type="entry name" value="Glycosyl hydrolase domain, family 43"/>
    <property type="match status" value="1"/>
</dbReference>
<dbReference type="CDD" id="cd08997">
    <property type="entry name" value="GH68"/>
    <property type="match status" value="1"/>
</dbReference>
<name>L9X0M4_9EURY</name>
<dbReference type="RefSeq" id="WP_005559546.1">
    <property type="nucleotide sequence ID" value="NZ_AOIB01000038.1"/>
</dbReference>